<evidence type="ECO:0000259" key="3">
    <source>
        <dbReference type="PROSITE" id="PS51846"/>
    </source>
</evidence>
<dbReference type="PANTHER" id="PTHR43099:SF4">
    <property type="entry name" value="INTEGRAL MEMBRANE PROTEIN"/>
    <property type="match status" value="1"/>
</dbReference>
<dbReference type="GO" id="GO:0016020">
    <property type="term" value="C:membrane"/>
    <property type="evidence" value="ECO:0007669"/>
    <property type="project" value="UniProtKB-UniRule"/>
</dbReference>
<accession>A0A1Q9YJT7</accession>
<comment type="caution">
    <text evidence="4">The sequence shown here is derived from an EMBL/GenBank/DDBJ whole genome shotgun (WGS) entry which is preliminary data.</text>
</comment>
<reference evidence="4 5" key="1">
    <citation type="submission" date="2016-11" db="EMBL/GenBank/DDBJ databases">
        <title>Description of two novel members of the family Erysipelotrichaceae: Ileibacterium lipovorans gen. nov., sp. nov. and Dubosiella newyorkensis, gen. nov., sp. nov.</title>
        <authorList>
            <person name="Cox L.M."/>
            <person name="Sohn J."/>
            <person name="Tyrrell K.L."/>
            <person name="Citron D.M."/>
            <person name="Lawson P.A."/>
            <person name="Patel N.B."/>
            <person name="Iizumi T."/>
            <person name="Perez-Perez G.I."/>
            <person name="Goldstein E.J."/>
            <person name="Blaser M.J."/>
        </authorList>
    </citation>
    <scope>NUCLEOTIDE SEQUENCE [LARGE SCALE GENOMIC DNA]</scope>
    <source>
        <strain evidence="4 5">NYU-BL-K8</strain>
    </source>
</reference>
<keyword evidence="1 2" id="KW-1133">Transmembrane helix</keyword>
<sequence>MWILILVQVVLIALNAVFACAEIAVLSVNERKMEKLSEEGNKSAGRIATFLKHPETFLSTIQVAITLSGFLGSAFAADNFAGSLTDWLTGLGIGLPRDVLSSISVIVITLILSYFTLIFGELVPKRLAMRKSELDRLRSSVKLSCNQLFLDVFKVVDHTLPGLVSTAD</sequence>
<protein>
    <recommendedName>
        <fullName evidence="3">CNNM transmembrane domain-containing protein</fullName>
    </recommendedName>
</protein>
<dbReference type="RefSeq" id="WP_075885453.1">
    <property type="nucleotide sequence ID" value="NZ_MPJZ01000056.1"/>
</dbReference>
<dbReference type="InterPro" id="IPR051676">
    <property type="entry name" value="UPF0053_domain"/>
</dbReference>
<evidence type="ECO:0000256" key="1">
    <source>
        <dbReference type="PROSITE-ProRule" id="PRU01193"/>
    </source>
</evidence>
<dbReference type="AlphaFoldDB" id="A0A1Q9YJT7"/>
<keyword evidence="1 2" id="KW-0472">Membrane</keyword>
<dbReference type="EMBL" id="MPJZ01000056">
    <property type="protein sequence ID" value="OLU44778.1"/>
    <property type="molecule type" value="Genomic_DNA"/>
</dbReference>
<dbReference type="PANTHER" id="PTHR43099">
    <property type="entry name" value="UPF0053 PROTEIN YRKA"/>
    <property type="match status" value="1"/>
</dbReference>
<keyword evidence="1 2" id="KW-0812">Transmembrane</keyword>
<dbReference type="InterPro" id="IPR002550">
    <property type="entry name" value="CNNM"/>
</dbReference>
<dbReference type="Proteomes" id="UP000186758">
    <property type="component" value="Unassembled WGS sequence"/>
</dbReference>
<name>A0A1Q9YJT7_9FIRM</name>
<organism evidence="4 5">
    <name type="scientific">Faecalibaculum rodentium</name>
    <dbReference type="NCBI Taxonomy" id="1702221"/>
    <lineage>
        <taxon>Bacteria</taxon>
        <taxon>Bacillati</taxon>
        <taxon>Bacillota</taxon>
        <taxon>Erysipelotrichia</taxon>
        <taxon>Erysipelotrichales</taxon>
        <taxon>Erysipelotrichaceae</taxon>
        <taxon>Faecalibaculum</taxon>
    </lineage>
</organism>
<evidence type="ECO:0000313" key="5">
    <source>
        <dbReference type="Proteomes" id="UP000186758"/>
    </source>
</evidence>
<proteinExistence type="predicted"/>
<dbReference type="Pfam" id="PF01595">
    <property type="entry name" value="CNNM"/>
    <property type="match status" value="1"/>
</dbReference>
<feature type="transmembrane region" description="Helical" evidence="2">
    <location>
        <begin position="99"/>
        <end position="123"/>
    </location>
</feature>
<evidence type="ECO:0000256" key="2">
    <source>
        <dbReference type="SAM" id="Phobius"/>
    </source>
</evidence>
<evidence type="ECO:0000313" key="4">
    <source>
        <dbReference type="EMBL" id="OLU44778.1"/>
    </source>
</evidence>
<gene>
    <name evidence="4" type="ORF">BO223_06775</name>
</gene>
<feature type="domain" description="CNNM transmembrane" evidence="3">
    <location>
        <begin position="1"/>
        <end position="133"/>
    </location>
</feature>
<dbReference type="PROSITE" id="PS51846">
    <property type="entry name" value="CNNM"/>
    <property type="match status" value="1"/>
</dbReference>